<evidence type="ECO:0000256" key="5">
    <source>
        <dbReference type="SAM" id="Phobius"/>
    </source>
</evidence>
<dbReference type="Gene3D" id="1.20.1250.20">
    <property type="entry name" value="MFS general substrate transporter like domains"/>
    <property type="match status" value="1"/>
</dbReference>
<feature type="transmembrane region" description="Helical" evidence="5">
    <location>
        <begin position="879"/>
        <end position="904"/>
    </location>
</feature>
<sequence length="1006" mass="109081">MDDNDPFEEDIVFDQAGLLGGKNTRNRHHYNATGFLPTFMLFSRTLFLCVAFIGLGLCGSISRGPVIKVQEWLGVKEWEALHTFTAHSIGALCGGLLGSKLFDRYNRQFLVFVSLVWVSVSVSILPFTIPVSLWWMRSTLVAISAGIAFLFTGGNVLCLDLWGRQGGGASLQALHFSYALGAFIAPVIIHPFFAGQHLPVLNNSVALATTTTTTTSTSTIMPFTLPSGGPATTSLHSTNNLLPFEPSSHAALQHTAQDLDVIPDARSDVYEDENLVRVPRTLVPIRRIREADLMTYSQNDLLKLTLPPVQNHSGVVQNSTFTTSQNLNSTSNSTDGTLSSSRSVDLAVATASTVAAPINNSTKPVRPKPSHTGASVKNEDTSQWKKPAPGAQSGDAPAAVSIAVTTEVSIASNESQILTKNESLLPGPIVNGSSSGTKPETGNFSAPNNTKFEALMALNDTANKSVSIDPVQSLESSTTPRTAVVIENQMHPKFLSTTPLPSRVDVTSPAAVDDSPYGAVDALYKLQMSSKLSPSDLQLNNAVSESMSSTAETDRKRVSISLSPSRLPDAVSVSNHLFEKPMNQQNVFSDEQMSISVQGPEVLDLKEPETEMSVSLPLETNDTKPLNDTESNGSKIIHSIVRLLKKPGTFSNITDDNKFIETIAQKFKRYGVTKIHLAFICIGVFVLINSMIFVVILCHNPREPRSKQEEGSLDRSSHSRYAFFMVLFSLFMFTAEALEGAIHHLLASNSEGSGLGILDKGIDGPALFWGLVCIVRFLCILFSGCLRLKPGKLLGISIFLETLGTIFLCVGSFGKEDFLWSGIILSALGLAPILPTSLLWMAQYMHVTHKMCAIMIILTSFGNSLTHGGLTHIAANSHLYSYILVIMSLASMLLLLVSWCLIYFNGGNSSTGGPGSTRRAAGSMTTDPSSDGYHLARQHEEEDEDIDLHDRLEMSRQGMRRASSLAGSFDDDYGAEKPALDRSQHRQLHHMHSLEHEEAGQSLLID</sequence>
<dbReference type="PANTHER" id="PTHR23121">
    <property type="entry name" value="SODIUM-DEPENDENT GLUCOSE TRANSPORTER 1"/>
    <property type="match status" value="1"/>
</dbReference>
<dbReference type="Proteomes" id="UP000694843">
    <property type="component" value="Unplaced"/>
</dbReference>
<organism evidence="6 7">
    <name type="scientific">Hyalella azteca</name>
    <name type="common">Amphipod</name>
    <dbReference type="NCBI Taxonomy" id="294128"/>
    <lineage>
        <taxon>Eukaryota</taxon>
        <taxon>Metazoa</taxon>
        <taxon>Ecdysozoa</taxon>
        <taxon>Arthropoda</taxon>
        <taxon>Crustacea</taxon>
        <taxon>Multicrustacea</taxon>
        <taxon>Malacostraca</taxon>
        <taxon>Eumalacostraca</taxon>
        <taxon>Peracarida</taxon>
        <taxon>Amphipoda</taxon>
        <taxon>Senticaudata</taxon>
        <taxon>Talitrida</taxon>
        <taxon>Talitroidea</taxon>
        <taxon>Hyalellidae</taxon>
        <taxon>Hyalella</taxon>
    </lineage>
</organism>
<feature type="region of interest" description="Disordered" evidence="4">
    <location>
        <begin position="912"/>
        <end position="947"/>
    </location>
</feature>
<feature type="transmembrane region" description="Helical" evidence="5">
    <location>
        <begin position="141"/>
        <end position="162"/>
    </location>
</feature>
<evidence type="ECO:0000256" key="1">
    <source>
        <dbReference type="ARBA" id="ARBA00022692"/>
    </source>
</evidence>
<evidence type="ECO:0000313" key="7">
    <source>
        <dbReference type="RefSeq" id="XP_018022704.1"/>
    </source>
</evidence>
<dbReference type="GeneID" id="108678750"/>
<feature type="transmembrane region" description="Helical" evidence="5">
    <location>
        <begin position="675"/>
        <end position="700"/>
    </location>
</feature>
<dbReference type="AlphaFoldDB" id="A0A8B7P970"/>
<keyword evidence="1 5" id="KW-0812">Transmembrane</keyword>
<feature type="transmembrane region" description="Helical" evidence="5">
    <location>
        <begin position="793"/>
        <end position="813"/>
    </location>
</feature>
<protein>
    <submittedName>
        <fullName evidence="7">Uncharacterized protein LOC108678750</fullName>
    </submittedName>
</protein>
<feature type="transmembrane region" description="Helical" evidence="5">
    <location>
        <begin position="109"/>
        <end position="135"/>
    </location>
</feature>
<dbReference type="OMA" id="CTNPRET"/>
<feature type="region of interest" description="Disordered" evidence="4">
    <location>
        <begin position="357"/>
        <end position="396"/>
    </location>
</feature>
<evidence type="ECO:0000313" key="6">
    <source>
        <dbReference type="Proteomes" id="UP000694843"/>
    </source>
</evidence>
<feature type="transmembrane region" description="Helical" evidence="5">
    <location>
        <begin position="174"/>
        <end position="193"/>
    </location>
</feature>
<feature type="transmembrane region" description="Helical" evidence="5">
    <location>
        <begin position="852"/>
        <end position="873"/>
    </location>
</feature>
<dbReference type="PANTHER" id="PTHR23121:SF9">
    <property type="entry name" value="SODIUM-DEPENDENT GLUCOSE TRANSPORTER 1"/>
    <property type="match status" value="1"/>
</dbReference>
<dbReference type="OrthoDB" id="6512734at2759"/>
<dbReference type="KEGG" id="hazt:108678750"/>
<dbReference type="RefSeq" id="XP_018022704.1">
    <property type="nucleotide sequence ID" value="XM_018167215.2"/>
</dbReference>
<keyword evidence="3 5" id="KW-0472">Membrane</keyword>
<gene>
    <name evidence="7" type="primary">LOC108678750</name>
</gene>
<reference evidence="7" key="1">
    <citation type="submission" date="2025-08" db="UniProtKB">
        <authorList>
            <consortium name="RefSeq"/>
        </authorList>
    </citation>
    <scope>IDENTIFICATION</scope>
    <source>
        <tissue evidence="7">Whole organism</tissue>
    </source>
</reference>
<accession>A0A8B7P970</accession>
<feature type="transmembrane region" description="Helical" evidence="5">
    <location>
        <begin position="819"/>
        <end position="840"/>
    </location>
</feature>
<feature type="transmembrane region" description="Helical" evidence="5">
    <location>
        <begin position="766"/>
        <end position="786"/>
    </location>
</feature>
<evidence type="ECO:0000256" key="3">
    <source>
        <dbReference type="ARBA" id="ARBA00023136"/>
    </source>
</evidence>
<evidence type="ECO:0000256" key="4">
    <source>
        <dbReference type="SAM" id="MobiDB-lite"/>
    </source>
</evidence>
<keyword evidence="2 5" id="KW-1133">Transmembrane helix</keyword>
<feature type="transmembrane region" description="Helical" evidence="5">
    <location>
        <begin position="721"/>
        <end position="746"/>
    </location>
</feature>
<evidence type="ECO:0000256" key="2">
    <source>
        <dbReference type="ARBA" id="ARBA00022989"/>
    </source>
</evidence>
<name>A0A8B7P970_HYAAZ</name>
<keyword evidence="6" id="KW-1185">Reference proteome</keyword>
<dbReference type="SUPFAM" id="SSF103473">
    <property type="entry name" value="MFS general substrate transporter"/>
    <property type="match status" value="1"/>
</dbReference>
<feature type="transmembrane region" description="Helical" evidence="5">
    <location>
        <begin position="35"/>
        <end position="58"/>
    </location>
</feature>
<dbReference type="InterPro" id="IPR036259">
    <property type="entry name" value="MFS_trans_sf"/>
</dbReference>
<proteinExistence type="predicted"/>
<feature type="region of interest" description="Disordered" evidence="4">
    <location>
        <begin position="982"/>
        <end position="1006"/>
    </location>
</feature>